<dbReference type="EMBL" id="KF170418">
    <property type="protein sequence ID" value="AGO87908.1"/>
    <property type="molecule type" value="Genomic_DNA"/>
</dbReference>
<organism evidence="2">
    <name type="scientific">uncultured bacterium FPPS_57A9</name>
    <dbReference type="NCBI Taxonomy" id="1343847"/>
    <lineage>
        <taxon>Bacteria</taxon>
        <taxon>environmental samples</taxon>
    </lineage>
</organism>
<dbReference type="Gene3D" id="3.30.420.40">
    <property type="match status" value="1"/>
</dbReference>
<dbReference type="Pfam" id="PF00814">
    <property type="entry name" value="TsaD"/>
    <property type="match status" value="1"/>
</dbReference>
<reference evidence="2" key="1">
    <citation type="journal article" date="2014" name="ISME J.">
        <title>Genomic properties of Marine Group A bacteria indicate a role in the marine sulfur cycle.</title>
        <authorList>
            <person name="Wright J.J."/>
            <person name="Mewis K."/>
            <person name="Hanson N.W."/>
            <person name="Konwar K.M."/>
            <person name="Maas K.R."/>
            <person name="Hallam S.J."/>
        </authorList>
    </citation>
    <scope>NUCLEOTIDE SEQUENCE</scope>
</reference>
<dbReference type="NCBIfam" id="TIGR03725">
    <property type="entry name" value="T6A_YeaZ"/>
    <property type="match status" value="1"/>
</dbReference>
<evidence type="ECO:0000313" key="2">
    <source>
        <dbReference type="EMBL" id="AGO87908.1"/>
    </source>
</evidence>
<dbReference type="GO" id="GO:0002949">
    <property type="term" value="P:tRNA threonylcarbamoyladenosine modification"/>
    <property type="evidence" value="ECO:0007669"/>
    <property type="project" value="InterPro"/>
</dbReference>
<dbReference type="InterPro" id="IPR022496">
    <property type="entry name" value="T6A_TsaB"/>
</dbReference>
<dbReference type="SUPFAM" id="SSF53067">
    <property type="entry name" value="Actin-like ATPase domain"/>
    <property type="match status" value="1"/>
</dbReference>
<dbReference type="AlphaFoldDB" id="S4WB50"/>
<name>S4WB50_9BACT</name>
<dbReference type="InterPro" id="IPR043129">
    <property type="entry name" value="ATPase_NBD"/>
</dbReference>
<dbReference type="InterPro" id="IPR000905">
    <property type="entry name" value="Gcp-like_dom"/>
</dbReference>
<dbReference type="PANTHER" id="PTHR11735">
    <property type="entry name" value="TRNA N6-ADENOSINE THREONYLCARBAMOYLTRANSFERASE"/>
    <property type="match status" value="1"/>
</dbReference>
<sequence>MKILAIETSASICGLTYREDGKNIASIEREAKRKHAEVLPDYYLRLKEKTRFILSELDGIAISIGPGSFTGLRVGLSFAKGLAFSHGLPLIPVPTLATLSQATGENGFHGVLFYSHGDKVYHQSFEHGGNTTLPKFEAKMDEWSQAIKQYSPDTRLFHCGCHSLLSEKNEILEIQVSSKHVALLAETNFEAWHIKDPKMLVPDYISSFNFGKAK</sequence>
<dbReference type="GO" id="GO:0005829">
    <property type="term" value="C:cytosol"/>
    <property type="evidence" value="ECO:0007669"/>
    <property type="project" value="TreeGrafter"/>
</dbReference>
<evidence type="ECO:0000259" key="1">
    <source>
        <dbReference type="Pfam" id="PF00814"/>
    </source>
</evidence>
<dbReference type="PANTHER" id="PTHR11735:SF11">
    <property type="entry name" value="TRNA THREONYLCARBAMOYLADENOSINE BIOSYNTHESIS PROTEIN TSAB"/>
    <property type="match status" value="1"/>
</dbReference>
<accession>S4WB50</accession>
<protein>
    <recommendedName>
        <fullName evidence="1">Gcp-like domain-containing protein</fullName>
    </recommendedName>
</protein>
<proteinExistence type="predicted"/>
<feature type="domain" description="Gcp-like" evidence="1">
    <location>
        <begin position="29"/>
        <end position="145"/>
    </location>
</feature>